<dbReference type="RefSeq" id="XP_060542344.1">
    <property type="nucleotide sequence ID" value="XM_060686361.1"/>
</dbReference>
<dbReference type="InterPro" id="IPR001878">
    <property type="entry name" value="Znf_CCHC"/>
</dbReference>
<dbReference type="RefSeq" id="XP_060542341.1">
    <property type="nucleotide sequence ID" value="XM_060686358.1"/>
</dbReference>
<name>A0ABM3Z1U3_PANGU</name>
<dbReference type="Gene3D" id="2.40.70.10">
    <property type="entry name" value="Acid Proteases"/>
    <property type="match status" value="1"/>
</dbReference>
<feature type="compositionally biased region" description="Polar residues" evidence="4">
    <location>
        <begin position="129"/>
        <end position="144"/>
    </location>
</feature>
<organism evidence="6 7">
    <name type="scientific">Pantherophis guttatus</name>
    <name type="common">Corn snake</name>
    <name type="synonym">Elaphe guttata</name>
    <dbReference type="NCBI Taxonomy" id="94885"/>
    <lineage>
        <taxon>Eukaryota</taxon>
        <taxon>Metazoa</taxon>
        <taxon>Chordata</taxon>
        <taxon>Craniata</taxon>
        <taxon>Vertebrata</taxon>
        <taxon>Euteleostomi</taxon>
        <taxon>Lepidosauria</taxon>
        <taxon>Squamata</taxon>
        <taxon>Bifurcata</taxon>
        <taxon>Unidentata</taxon>
        <taxon>Episquamata</taxon>
        <taxon>Toxicofera</taxon>
        <taxon>Serpentes</taxon>
        <taxon>Colubroidea</taxon>
        <taxon>Colubridae</taxon>
        <taxon>Colubrinae</taxon>
        <taxon>Pantherophis</taxon>
    </lineage>
</organism>
<evidence type="ECO:0000313" key="11">
    <source>
        <dbReference type="RefSeq" id="XP_060542344.1"/>
    </source>
</evidence>
<keyword evidence="3" id="KW-0479">Metal-binding</keyword>
<dbReference type="Pfam" id="PF00098">
    <property type="entry name" value="zf-CCHC"/>
    <property type="match status" value="1"/>
</dbReference>
<dbReference type="PANTHER" id="PTHR15503">
    <property type="entry name" value="LDOC1 RELATED"/>
    <property type="match status" value="1"/>
</dbReference>
<evidence type="ECO:0000313" key="8">
    <source>
        <dbReference type="RefSeq" id="XP_060542341.1"/>
    </source>
</evidence>
<dbReference type="InterPro" id="IPR032567">
    <property type="entry name" value="RTL1-rel"/>
</dbReference>
<reference evidence="7 8" key="1">
    <citation type="submission" date="2025-05" db="UniProtKB">
        <authorList>
            <consortium name="RefSeq"/>
        </authorList>
    </citation>
    <scope>IDENTIFICATION</scope>
    <source>
        <tissue evidence="7 8">Blood</tissue>
    </source>
</reference>
<sequence length="534" mass="60409">MLVQQFRMGLDRELKQACVYRGLALRLAVWFKAAIELDVGLREFCAKPEATLGQRRSTVERPLEKPPTVRDPPRGFVPPGRSQDRAQRPIFHCYRCNQVGHRVADCPMPPPRPQSQKQTAGAPMRGCSRQPTERTQALQGPKVTVNTQTRDINPTSAVERFPVVSGDSDDEEPEDTMVSDPVYPFVIPVVLRNPRCPTGLQYGALIDTGCTRCLIRKAVVDALGLRVRRLRVPVRFEQMDSTLLGGAPATHVTEMMSLEIGGHQETIRFIVIETMIELLILELTWLDKWQPNIWWEWVFRKLRIPLDSESTTPSPIPSTPLVAENKNSSSVSTESSNTKGFPSVYEDLAAVFSEEECKVLPPHRSTDCATELVPGAKLPKPRIYAMTQPELAELRRYIDKNLARGFITPSRSRMAAPVLFREKKDGGLRLCVDFRGLNGVCVEHLYPLPLMKDLLSTLSTGRIFTKLDLREPYYRVCIKPGDEWKTTFHCPLGSYQFRVMPFGLQGAPAVFMQLINEVLHDHLYRGVWCTWMIS</sequence>
<evidence type="ECO:0000256" key="3">
    <source>
        <dbReference type="PROSITE-ProRule" id="PRU00047"/>
    </source>
</evidence>
<gene>
    <name evidence="7 8 9 10 11 12 13 14" type="primary">LOC132710346</name>
</gene>
<feature type="compositionally biased region" description="Low complexity" evidence="4">
    <location>
        <begin position="324"/>
        <end position="337"/>
    </location>
</feature>
<dbReference type="CDD" id="cd01647">
    <property type="entry name" value="RT_LTR"/>
    <property type="match status" value="1"/>
</dbReference>
<dbReference type="Gene3D" id="3.30.70.270">
    <property type="match status" value="1"/>
</dbReference>
<dbReference type="RefSeq" id="XP_060542342.1">
    <property type="nucleotide sequence ID" value="XM_060686359.1"/>
</dbReference>
<dbReference type="SMART" id="SM00343">
    <property type="entry name" value="ZnF_C2HC"/>
    <property type="match status" value="1"/>
</dbReference>
<dbReference type="RefSeq" id="XP_060542345.1">
    <property type="nucleotide sequence ID" value="XM_060686362.1"/>
</dbReference>
<dbReference type="SUPFAM" id="SSF56672">
    <property type="entry name" value="DNA/RNA polymerases"/>
    <property type="match status" value="1"/>
</dbReference>
<feature type="domain" description="CCHC-type" evidence="5">
    <location>
        <begin position="93"/>
        <end position="107"/>
    </location>
</feature>
<dbReference type="GeneID" id="132710346"/>
<dbReference type="Proteomes" id="UP001652622">
    <property type="component" value="Unplaced"/>
</dbReference>
<dbReference type="InterPro" id="IPR000477">
    <property type="entry name" value="RT_dom"/>
</dbReference>
<dbReference type="Gene3D" id="3.10.10.10">
    <property type="entry name" value="HIV Type 1 Reverse Transcriptase, subunit A, domain 1"/>
    <property type="match status" value="1"/>
</dbReference>
<feature type="compositionally biased region" description="Basic and acidic residues" evidence="4">
    <location>
        <begin position="57"/>
        <end position="73"/>
    </location>
</feature>
<keyword evidence="3" id="KW-0862">Zinc</keyword>
<dbReference type="InterPro" id="IPR036875">
    <property type="entry name" value="Znf_CCHC_sf"/>
</dbReference>
<dbReference type="EC" id="3.1.26.4" evidence="2"/>
<dbReference type="Pfam" id="PF13650">
    <property type="entry name" value="Asp_protease_2"/>
    <property type="match status" value="1"/>
</dbReference>
<dbReference type="RefSeq" id="XP_060542346.1">
    <property type="nucleotide sequence ID" value="XM_060686363.1"/>
</dbReference>
<evidence type="ECO:0000313" key="9">
    <source>
        <dbReference type="RefSeq" id="XP_060542342.1"/>
    </source>
</evidence>
<dbReference type="SUPFAM" id="SSF57756">
    <property type="entry name" value="Retrovirus zinc finger-like domains"/>
    <property type="match status" value="1"/>
</dbReference>
<evidence type="ECO:0000256" key="1">
    <source>
        <dbReference type="ARBA" id="ARBA00010879"/>
    </source>
</evidence>
<evidence type="ECO:0000259" key="5">
    <source>
        <dbReference type="PROSITE" id="PS50158"/>
    </source>
</evidence>
<dbReference type="InterPro" id="IPR043502">
    <property type="entry name" value="DNA/RNA_pol_sf"/>
</dbReference>
<dbReference type="RefSeq" id="XP_060542348.1">
    <property type="nucleotide sequence ID" value="XM_060686365.1"/>
</dbReference>
<evidence type="ECO:0000313" key="13">
    <source>
        <dbReference type="RefSeq" id="XP_060542346.1"/>
    </source>
</evidence>
<keyword evidence="6" id="KW-1185">Reference proteome</keyword>
<dbReference type="Gene3D" id="4.10.60.10">
    <property type="entry name" value="Zinc finger, CCHC-type"/>
    <property type="match status" value="1"/>
</dbReference>
<evidence type="ECO:0000313" key="6">
    <source>
        <dbReference type="Proteomes" id="UP001652622"/>
    </source>
</evidence>
<feature type="region of interest" description="Disordered" evidence="4">
    <location>
        <begin position="55"/>
        <end position="84"/>
    </location>
</feature>
<dbReference type="PROSITE" id="PS50158">
    <property type="entry name" value="ZF_CCHC"/>
    <property type="match status" value="1"/>
</dbReference>
<dbReference type="InterPro" id="IPR043128">
    <property type="entry name" value="Rev_trsase/Diguanyl_cyclase"/>
</dbReference>
<accession>A0ABM3Z1U3</accession>
<dbReference type="RefSeq" id="XP_060542340.1">
    <property type="nucleotide sequence ID" value="XM_060686357.1"/>
</dbReference>
<feature type="region of interest" description="Disordered" evidence="4">
    <location>
        <begin position="105"/>
        <end position="144"/>
    </location>
</feature>
<dbReference type="RefSeq" id="XP_060542343.1">
    <property type="nucleotide sequence ID" value="XM_060686360.1"/>
</dbReference>
<protein>
    <recommendedName>
        <fullName evidence="2">ribonuclease H</fullName>
        <ecNumber evidence="2">3.1.26.4</ecNumber>
    </recommendedName>
</protein>
<evidence type="ECO:0000256" key="4">
    <source>
        <dbReference type="SAM" id="MobiDB-lite"/>
    </source>
</evidence>
<keyword evidence="3" id="KW-0863">Zinc-finger</keyword>
<dbReference type="InterPro" id="IPR021109">
    <property type="entry name" value="Peptidase_aspartic_dom_sf"/>
</dbReference>
<evidence type="ECO:0000256" key="2">
    <source>
        <dbReference type="ARBA" id="ARBA00012180"/>
    </source>
</evidence>
<comment type="similarity">
    <text evidence="1">Belongs to the beta type-B retroviral polymerase family. HERV class-II K(HML-2) pol subfamily.</text>
</comment>
<evidence type="ECO:0000313" key="10">
    <source>
        <dbReference type="RefSeq" id="XP_060542343.1"/>
    </source>
</evidence>
<dbReference type="CDD" id="cd00303">
    <property type="entry name" value="retropepsin_like"/>
    <property type="match status" value="1"/>
</dbReference>
<evidence type="ECO:0000313" key="12">
    <source>
        <dbReference type="RefSeq" id="XP_060542345.1"/>
    </source>
</evidence>
<evidence type="ECO:0000313" key="14">
    <source>
        <dbReference type="RefSeq" id="XP_060542348.1"/>
    </source>
</evidence>
<feature type="region of interest" description="Disordered" evidence="4">
    <location>
        <begin position="308"/>
        <end position="337"/>
    </location>
</feature>
<dbReference type="PANTHER" id="PTHR15503:SF22">
    <property type="entry name" value="TRANSPOSON TY3-I GAG POLYPROTEIN"/>
    <property type="match status" value="1"/>
</dbReference>
<evidence type="ECO:0000313" key="7">
    <source>
        <dbReference type="RefSeq" id="XP_060542340.1"/>
    </source>
</evidence>
<proteinExistence type="inferred from homology"/>
<dbReference type="Pfam" id="PF00078">
    <property type="entry name" value="RVT_1"/>
    <property type="match status" value="1"/>
</dbReference>